<dbReference type="Proteomes" id="UP000765509">
    <property type="component" value="Unassembled WGS sequence"/>
</dbReference>
<keyword evidence="2" id="KW-0067">ATP-binding</keyword>
<evidence type="ECO:0000259" key="3">
    <source>
        <dbReference type="Pfam" id="PF00176"/>
    </source>
</evidence>
<accession>A0A9Q3F979</accession>
<feature type="domain" description="SNF2 N-terminal" evidence="3">
    <location>
        <begin position="184"/>
        <end position="216"/>
    </location>
</feature>
<comment type="caution">
    <text evidence="4">The sequence shown here is derived from an EMBL/GenBank/DDBJ whole genome shotgun (WGS) entry which is preliminary data.</text>
</comment>
<protein>
    <recommendedName>
        <fullName evidence="3">SNF2 N-terminal domain-containing protein</fullName>
    </recommendedName>
</protein>
<keyword evidence="5" id="KW-1185">Reference proteome</keyword>
<dbReference type="InterPro" id="IPR000330">
    <property type="entry name" value="SNF2_N"/>
</dbReference>
<name>A0A9Q3F979_9BASI</name>
<dbReference type="OrthoDB" id="2505291at2759"/>
<dbReference type="AlphaFoldDB" id="A0A9Q3F979"/>
<dbReference type="EMBL" id="AVOT02038212">
    <property type="protein sequence ID" value="MBW0533030.1"/>
    <property type="molecule type" value="Genomic_DNA"/>
</dbReference>
<evidence type="ECO:0000256" key="2">
    <source>
        <dbReference type="ARBA" id="ARBA00022840"/>
    </source>
</evidence>
<dbReference type="Gene3D" id="3.40.50.10810">
    <property type="entry name" value="Tandem AAA-ATPase domain"/>
    <property type="match status" value="1"/>
</dbReference>
<gene>
    <name evidence="4" type="ORF">O181_072745</name>
</gene>
<evidence type="ECO:0000256" key="1">
    <source>
        <dbReference type="ARBA" id="ARBA00022741"/>
    </source>
</evidence>
<sequence length="226" mass="25317">MHCSPGWAWIENCQSNPTPTLFFKGVFMTDSDEPSSSQKPNLALMFFTCYLNIIFIIESFRKQDFKLQMPKEYDFHSHIQCQLSTPTTPISVLTTPSYPTVFCLSSKKKLIQLPSVSDLPMMTAPHSIIKTPLLPHQKTRLDFIWDQEIPNGQSAHNLWATLPPGSTFNSRPIITNKVISSFESLSTNTPLGGLLMDDMVLGKTIQAISLIGTSKERLITNTHLAS</sequence>
<evidence type="ECO:0000313" key="5">
    <source>
        <dbReference type="Proteomes" id="UP000765509"/>
    </source>
</evidence>
<dbReference type="InterPro" id="IPR038718">
    <property type="entry name" value="SNF2-like_sf"/>
</dbReference>
<keyword evidence="1" id="KW-0547">Nucleotide-binding</keyword>
<proteinExistence type="predicted"/>
<dbReference type="Pfam" id="PF00176">
    <property type="entry name" value="SNF2-rel_dom"/>
    <property type="match status" value="1"/>
</dbReference>
<organism evidence="4 5">
    <name type="scientific">Austropuccinia psidii MF-1</name>
    <dbReference type="NCBI Taxonomy" id="1389203"/>
    <lineage>
        <taxon>Eukaryota</taxon>
        <taxon>Fungi</taxon>
        <taxon>Dikarya</taxon>
        <taxon>Basidiomycota</taxon>
        <taxon>Pucciniomycotina</taxon>
        <taxon>Pucciniomycetes</taxon>
        <taxon>Pucciniales</taxon>
        <taxon>Sphaerophragmiaceae</taxon>
        <taxon>Austropuccinia</taxon>
    </lineage>
</organism>
<evidence type="ECO:0000313" key="4">
    <source>
        <dbReference type="EMBL" id="MBW0533030.1"/>
    </source>
</evidence>
<dbReference type="GO" id="GO:0005524">
    <property type="term" value="F:ATP binding"/>
    <property type="evidence" value="ECO:0007669"/>
    <property type="project" value="InterPro"/>
</dbReference>
<reference evidence="4" key="1">
    <citation type="submission" date="2021-03" db="EMBL/GenBank/DDBJ databases">
        <title>Draft genome sequence of rust myrtle Austropuccinia psidii MF-1, a brazilian biotype.</title>
        <authorList>
            <person name="Quecine M.C."/>
            <person name="Pachon D.M.R."/>
            <person name="Bonatelli M.L."/>
            <person name="Correr F.H."/>
            <person name="Franceschini L.M."/>
            <person name="Leite T.F."/>
            <person name="Margarido G.R.A."/>
            <person name="Almeida C.A."/>
            <person name="Ferrarezi J.A."/>
            <person name="Labate C.A."/>
        </authorList>
    </citation>
    <scope>NUCLEOTIDE SEQUENCE</scope>
    <source>
        <strain evidence="4">MF-1</strain>
    </source>
</reference>